<reference evidence="4" key="2">
    <citation type="submission" date="2020-09" db="EMBL/GenBank/DDBJ databases">
        <authorList>
            <person name="Sun Q."/>
            <person name="Zhou Y."/>
        </authorList>
    </citation>
    <scope>NUCLEOTIDE SEQUENCE</scope>
    <source>
        <strain evidence="4">CGMCC 1.12827</strain>
    </source>
</reference>
<dbReference type="Pfam" id="PF17863">
    <property type="entry name" value="AAA_lid_2"/>
    <property type="match status" value="1"/>
</dbReference>
<evidence type="ECO:0000256" key="1">
    <source>
        <dbReference type="ARBA" id="ARBA00005799"/>
    </source>
</evidence>
<evidence type="ECO:0000313" key="5">
    <source>
        <dbReference type="Proteomes" id="UP000621454"/>
    </source>
</evidence>
<evidence type="ECO:0000259" key="3">
    <source>
        <dbReference type="PROSITE" id="PS50234"/>
    </source>
</evidence>
<dbReference type="Pfam" id="PF13519">
    <property type="entry name" value="VWA_2"/>
    <property type="match status" value="1"/>
</dbReference>
<comment type="similarity">
    <text evidence="1">Belongs to the Mg-chelatase subunits D/I family.</text>
</comment>
<dbReference type="GO" id="GO:0016887">
    <property type="term" value="F:ATP hydrolysis activity"/>
    <property type="evidence" value="ECO:0007669"/>
    <property type="project" value="InterPro"/>
</dbReference>
<dbReference type="InterPro" id="IPR002035">
    <property type="entry name" value="VWF_A"/>
</dbReference>
<feature type="compositionally biased region" description="Basic residues" evidence="2">
    <location>
        <begin position="429"/>
        <end position="439"/>
    </location>
</feature>
<sequence>MSSAQTDTGATPDLDASRRSPTLFPFSAVVGADRLKLALILSAITPEIGGVLVAGQKGTAKTTAVRALAGVLSRIDTSGRARVVELPIGATEDRVIGSIDIERMLHDGRQVFTPGVLADADGGMLYIDEVNLLADHLVDVLLDAAATGRVVVERDGVSHGYSARFVMVGTMNPEEGELRPQLLDRFGLFVDVAAPADVDARVEVVSRRLAFDADPDAFAAAFADAETQLAQQISDARAMVGQVALPHVQMRRIAAVCAALDVDGLRGDIVVARTARAHAAWRGAEAVEESDVRVAVELALAHRRRRDAFDDTGISEQQLDDAMESAARQADPPSAPPPADDRDGAEQDGESGRDASGSGGRGPDDRGPDDGGPGGPDDDPPGGGVGAPQDCPTGTGRAPQGSMAMSEPTSRPRTTLRAKGIGDSGAPGRRSRTRSRSGRVVRADTRGHGLHMIATARTAAERHGVGELPVRISAADVVPAQRHAGEANLVVFVVDLSGSMAARRRLDAVSQACVALLRDSYQRRDQVAVITMAGVDAQIAVPPTRSVQVARRGLEGRCTGGRTPLAEGLTRGWEVIARSQRHDQHRRPLLVVLTDGRATAGRDALPRARAVAEQLRRRIDDSVVIDCESGPIRLGLAADLAGRLGARRIALEEFLPGSLGQMRPAAPAYRAAA</sequence>
<keyword evidence="5" id="KW-1185">Reference proteome</keyword>
<feature type="compositionally biased region" description="Gly residues" evidence="2">
    <location>
        <begin position="370"/>
        <end position="386"/>
    </location>
</feature>
<dbReference type="InterPro" id="IPR027417">
    <property type="entry name" value="P-loop_NTPase"/>
</dbReference>
<dbReference type="EMBL" id="BMGC01000006">
    <property type="protein sequence ID" value="GGB26862.1"/>
    <property type="molecule type" value="Genomic_DNA"/>
</dbReference>
<dbReference type="GO" id="GO:0005524">
    <property type="term" value="F:ATP binding"/>
    <property type="evidence" value="ECO:0007669"/>
    <property type="project" value="InterPro"/>
</dbReference>
<dbReference type="SUPFAM" id="SSF52540">
    <property type="entry name" value="P-loop containing nucleoside triphosphate hydrolases"/>
    <property type="match status" value="1"/>
</dbReference>
<accession>A0A916T253</accession>
<dbReference type="PROSITE" id="PS50234">
    <property type="entry name" value="VWFA"/>
    <property type="match status" value="1"/>
</dbReference>
<dbReference type="Gene3D" id="3.40.50.300">
    <property type="entry name" value="P-loop containing nucleotide triphosphate hydrolases"/>
    <property type="match status" value="1"/>
</dbReference>
<name>A0A916T253_9ACTN</name>
<reference evidence="4" key="1">
    <citation type="journal article" date="2014" name="Int. J. Syst. Evol. Microbiol.">
        <title>Complete genome sequence of Corynebacterium casei LMG S-19264T (=DSM 44701T), isolated from a smear-ripened cheese.</title>
        <authorList>
            <consortium name="US DOE Joint Genome Institute (JGI-PGF)"/>
            <person name="Walter F."/>
            <person name="Albersmeier A."/>
            <person name="Kalinowski J."/>
            <person name="Ruckert C."/>
        </authorList>
    </citation>
    <scope>NUCLEOTIDE SEQUENCE</scope>
    <source>
        <strain evidence="4">CGMCC 1.12827</strain>
    </source>
</reference>
<dbReference type="InterPro" id="IPR041628">
    <property type="entry name" value="ChlI/MoxR_AAA_lid"/>
</dbReference>
<dbReference type="SUPFAM" id="SSF53300">
    <property type="entry name" value="vWA-like"/>
    <property type="match status" value="1"/>
</dbReference>
<dbReference type="SMART" id="SM00327">
    <property type="entry name" value="VWA"/>
    <property type="match status" value="1"/>
</dbReference>
<dbReference type="PANTHER" id="PTHR35023">
    <property type="entry name" value="CHELATASE-RELATED"/>
    <property type="match status" value="1"/>
</dbReference>
<dbReference type="InterPro" id="IPR052989">
    <property type="entry name" value="Mg-chelatase_DI-like"/>
</dbReference>
<protein>
    <submittedName>
        <fullName evidence="4">Magnesium-chelatase</fullName>
    </submittedName>
</protein>
<dbReference type="InterPro" id="IPR011704">
    <property type="entry name" value="ATPase_dyneun-rel_AAA"/>
</dbReference>
<dbReference type="RefSeq" id="WP_373284141.1">
    <property type="nucleotide sequence ID" value="NZ_BMGC01000006.1"/>
</dbReference>
<dbReference type="Gene3D" id="1.10.8.80">
    <property type="entry name" value="Magnesium chelatase subunit I, C-Terminal domain"/>
    <property type="match status" value="1"/>
</dbReference>
<comment type="caution">
    <text evidence="4">The sequence shown here is derived from an EMBL/GenBank/DDBJ whole genome shotgun (WGS) entry which is preliminary data.</text>
</comment>
<dbReference type="Proteomes" id="UP000621454">
    <property type="component" value="Unassembled WGS sequence"/>
</dbReference>
<dbReference type="Gene3D" id="3.40.50.410">
    <property type="entry name" value="von Willebrand factor, type A domain"/>
    <property type="match status" value="1"/>
</dbReference>
<feature type="domain" description="VWFA" evidence="3">
    <location>
        <begin position="489"/>
        <end position="625"/>
    </location>
</feature>
<dbReference type="AlphaFoldDB" id="A0A916T253"/>
<dbReference type="InterPro" id="IPR025943">
    <property type="entry name" value="Sigma_54_int_dom_ATP-bd_2"/>
</dbReference>
<dbReference type="InterPro" id="IPR036465">
    <property type="entry name" value="vWFA_dom_sf"/>
</dbReference>
<organism evidence="4 5">
    <name type="scientific">Gordonia jinhuaensis</name>
    <dbReference type="NCBI Taxonomy" id="1517702"/>
    <lineage>
        <taxon>Bacteria</taxon>
        <taxon>Bacillati</taxon>
        <taxon>Actinomycetota</taxon>
        <taxon>Actinomycetes</taxon>
        <taxon>Mycobacteriales</taxon>
        <taxon>Gordoniaceae</taxon>
        <taxon>Gordonia</taxon>
    </lineage>
</organism>
<dbReference type="Pfam" id="PF07728">
    <property type="entry name" value="AAA_5"/>
    <property type="match status" value="1"/>
</dbReference>
<dbReference type="InterPro" id="IPR041702">
    <property type="entry name" value="BchD/ChlD_VWA"/>
</dbReference>
<proteinExistence type="inferred from homology"/>
<feature type="compositionally biased region" description="Basic and acidic residues" evidence="2">
    <location>
        <begin position="339"/>
        <end position="353"/>
    </location>
</feature>
<gene>
    <name evidence="4" type="ORF">GCM10011489_13740</name>
</gene>
<dbReference type="PANTHER" id="PTHR35023:SF1">
    <property type="entry name" value="MG-PROTOPORPHYRIN IX CHELATASE"/>
    <property type="match status" value="1"/>
</dbReference>
<dbReference type="CDD" id="cd01451">
    <property type="entry name" value="vWA_Magnesium_chelatase"/>
    <property type="match status" value="1"/>
</dbReference>
<evidence type="ECO:0000256" key="2">
    <source>
        <dbReference type="SAM" id="MobiDB-lite"/>
    </source>
</evidence>
<dbReference type="PROSITE" id="PS00676">
    <property type="entry name" value="SIGMA54_INTERACT_2"/>
    <property type="match status" value="1"/>
</dbReference>
<feature type="region of interest" description="Disordered" evidence="2">
    <location>
        <begin position="320"/>
        <end position="448"/>
    </location>
</feature>
<evidence type="ECO:0000313" key="4">
    <source>
        <dbReference type="EMBL" id="GGB26862.1"/>
    </source>
</evidence>
<dbReference type="CDD" id="cd00009">
    <property type="entry name" value="AAA"/>
    <property type="match status" value="1"/>
</dbReference>